<comment type="similarity">
    <text evidence="2 9">Belongs to the nucleoporin Nup85 family.</text>
</comment>
<comment type="subunit">
    <text evidence="9">Component of the nuclear pore complex (NPC).</text>
</comment>
<keyword evidence="3 9" id="KW-0813">Transport</keyword>
<accession>A0A0B7MR36</accession>
<evidence type="ECO:0000256" key="3">
    <source>
        <dbReference type="ARBA" id="ARBA00022448"/>
    </source>
</evidence>
<dbReference type="PANTHER" id="PTHR13373:SF21">
    <property type="entry name" value="NUCLEAR PORE COMPLEX PROTEIN NUP85"/>
    <property type="match status" value="1"/>
</dbReference>
<dbReference type="OrthoDB" id="17644at2759"/>
<evidence type="ECO:0000313" key="10">
    <source>
        <dbReference type="EMBL" id="CEP08426.1"/>
    </source>
</evidence>
<evidence type="ECO:0000256" key="9">
    <source>
        <dbReference type="RuleBase" id="RU365073"/>
    </source>
</evidence>
<evidence type="ECO:0000256" key="5">
    <source>
        <dbReference type="ARBA" id="ARBA00022927"/>
    </source>
</evidence>
<reference evidence="10 11" key="1">
    <citation type="submission" date="2014-09" db="EMBL/GenBank/DDBJ databases">
        <authorList>
            <person name="Ellenberger Sabrina"/>
        </authorList>
    </citation>
    <scope>NUCLEOTIDE SEQUENCE [LARGE SCALE GENOMIC DNA]</scope>
    <source>
        <strain evidence="10 11">CBS 412.66</strain>
    </source>
</reference>
<keyword evidence="11" id="KW-1185">Reference proteome</keyword>
<name>A0A0B7MR36_9FUNG</name>
<proteinExistence type="inferred from homology"/>
<evidence type="ECO:0000313" key="11">
    <source>
        <dbReference type="Proteomes" id="UP000054107"/>
    </source>
</evidence>
<dbReference type="Pfam" id="PF07575">
    <property type="entry name" value="Nucleopor_Nup85"/>
    <property type="match status" value="1"/>
</dbReference>
<dbReference type="EMBL" id="LN719426">
    <property type="protein sequence ID" value="CEP08426.1"/>
    <property type="molecule type" value="Genomic_DNA"/>
</dbReference>
<sequence>MSRLFYIKDVCRSKLQGTSDIHNTRAMLYRQSSLIFQKLHQKESPISVNKAAAEYSDALREQIKLVEQYYSELALSKERQVYLQLSAIWQLCQIVYFSDCKDDIKSLMEWHNQINTSLFYEYDKQAIYFNLEGTFEHPDFWPYVIRMATLANTEQISSILKHVLLDVSVSEYNNLLPYIMALCDITSSFLPDAERLKSIITNLNATGWMHPKTKYHADQICTVMSIFLGNETVTIRNTQDDIHAYICCRYYRSSVGSFNDFSARNPPKTMPHSSQKILRHIIAGDIYQAMEECIHYDWWLLAHLSDLLTMNQMIDREIKIPVETDTLSMPNQFGLWKQAFSYMLECGDLGKEAVVEHLNTMDLNVEDTVVMDVVEFCINQSLESTGIEIYKKKATMCMESNDYTRALLYYKKAKQDQSVDDVFYEMIWQLAKTGKWFDLSALGTAKYDGVYYTIYRHLSNFYGYMTRSELEDATNEFRALINSDSVPYQMMPIVIWEGLGLIKDSDKALLTRSDILVTKLKWQALNKHASTQDFKLFYYYYQQDKSAIPQQNEKLDSILKFQKQDFLDTTGVCFSRALEKCVE</sequence>
<keyword evidence="6 9" id="KW-0811">Translocation</keyword>
<dbReference type="InterPro" id="IPR011502">
    <property type="entry name" value="Nucleoporin_Nup85"/>
</dbReference>
<evidence type="ECO:0000256" key="2">
    <source>
        <dbReference type="ARBA" id="ARBA00005573"/>
    </source>
</evidence>
<evidence type="ECO:0000256" key="7">
    <source>
        <dbReference type="ARBA" id="ARBA00023132"/>
    </source>
</evidence>
<dbReference type="AlphaFoldDB" id="A0A0B7MR36"/>
<keyword evidence="5 9" id="KW-0653">Protein transport</keyword>
<keyword evidence="7 9" id="KW-0906">Nuclear pore complex</keyword>
<keyword evidence="4 9" id="KW-0509">mRNA transport</keyword>
<dbReference type="STRING" id="35722.A0A0B7MR36"/>
<evidence type="ECO:0000256" key="8">
    <source>
        <dbReference type="ARBA" id="ARBA00023242"/>
    </source>
</evidence>
<keyword evidence="9" id="KW-0472">Membrane</keyword>
<dbReference type="GO" id="GO:0006606">
    <property type="term" value="P:protein import into nucleus"/>
    <property type="evidence" value="ECO:0007669"/>
    <property type="project" value="TreeGrafter"/>
</dbReference>
<dbReference type="Proteomes" id="UP000054107">
    <property type="component" value="Unassembled WGS sequence"/>
</dbReference>
<dbReference type="GO" id="GO:0006406">
    <property type="term" value="P:mRNA export from nucleus"/>
    <property type="evidence" value="ECO:0007669"/>
    <property type="project" value="TreeGrafter"/>
</dbReference>
<evidence type="ECO:0000256" key="4">
    <source>
        <dbReference type="ARBA" id="ARBA00022816"/>
    </source>
</evidence>
<comment type="function">
    <text evidence="9">Functions as a component of the nuclear pore complex (NPC).</text>
</comment>
<gene>
    <name evidence="10" type="primary">PARPA_01737.1 scaffold 1359</name>
</gene>
<dbReference type="GO" id="GO:0045893">
    <property type="term" value="P:positive regulation of DNA-templated transcription"/>
    <property type="evidence" value="ECO:0007669"/>
    <property type="project" value="TreeGrafter"/>
</dbReference>
<keyword evidence="8 9" id="KW-0539">Nucleus</keyword>
<evidence type="ECO:0000256" key="1">
    <source>
        <dbReference type="ARBA" id="ARBA00004567"/>
    </source>
</evidence>
<dbReference type="PANTHER" id="PTHR13373">
    <property type="entry name" value="FROUNT PROTEIN-RELATED"/>
    <property type="match status" value="1"/>
</dbReference>
<evidence type="ECO:0000256" key="6">
    <source>
        <dbReference type="ARBA" id="ARBA00023010"/>
    </source>
</evidence>
<protein>
    <recommendedName>
        <fullName evidence="9">Nuclear pore complex protein Nup85</fullName>
    </recommendedName>
</protein>
<dbReference type="GO" id="GO:0031965">
    <property type="term" value="C:nuclear membrane"/>
    <property type="evidence" value="ECO:0007669"/>
    <property type="project" value="UniProtKB-UniRule"/>
</dbReference>
<comment type="subcellular location">
    <subcellularLocation>
        <location evidence="1 9">Nucleus</location>
        <location evidence="1 9">Nuclear pore complex</location>
    </subcellularLocation>
</comment>
<organism evidence="10 11">
    <name type="scientific">Parasitella parasitica</name>
    <dbReference type="NCBI Taxonomy" id="35722"/>
    <lineage>
        <taxon>Eukaryota</taxon>
        <taxon>Fungi</taxon>
        <taxon>Fungi incertae sedis</taxon>
        <taxon>Mucoromycota</taxon>
        <taxon>Mucoromycotina</taxon>
        <taxon>Mucoromycetes</taxon>
        <taxon>Mucorales</taxon>
        <taxon>Mucorineae</taxon>
        <taxon>Mucoraceae</taxon>
        <taxon>Parasitella</taxon>
    </lineage>
</organism>
<dbReference type="GO" id="GO:0017056">
    <property type="term" value="F:structural constituent of nuclear pore"/>
    <property type="evidence" value="ECO:0007669"/>
    <property type="project" value="TreeGrafter"/>
</dbReference>
<dbReference type="GO" id="GO:0031080">
    <property type="term" value="C:nuclear pore outer ring"/>
    <property type="evidence" value="ECO:0007669"/>
    <property type="project" value="TreeGrafter"/>
</dbReference>